<keyword evidence="7" id="KW-1185">Reference proteome</keyword>
<evidence type="ECO:0000256" key="5">
    <source>
        <dbReference type="HAMAP-Rule" id="MF_00299"/>
    </source>
</evidence>
<dbReference type="RefSeq" id="WP_189450503.1">
    <property type="nucleotide sequence ID" value="NZ_BMXY01000004.1"/>
</dbReference>
<dbReference type="Proteomes" id="UP000643403">
    <property type="component" value="Unassembled WGS sequence"/>
</dbReference>
<evidence type="ECO:0000313" key="6">
    <source>
        <dbReference type="EMBL" id="GGZ69767.1"/>
    </source>
</evidence>
<sequence length="197" mass="21478">MRPERVRQSRFLSRVLRHAPDAIDLSLDDAGWADIDALIAQANAHGVALDRVAIDEIVAANDKQRYAIDDSGTRIRARQGHSIAVDLGLVPVEPPARLFHGTATRHLRSILRDGLHRGRRMHVHLSTDADTARRVGSRHGMPAVLGVRAHAMHAAGHVFLRAENGVWLVDRVPRGFIEYPLAGAGSSVPAETTDEAS</sequence>
<dbReference type="InterPro" id="IPR022928">
    <property type="entry name" value="RNA_2'-PTrans_KptA"/>
</dbReference>
<protein>
    <recommendedName>
        <fullName evidence="5">Probable RNA 2'-phosphotransferase</fullName>
        <ecNumber evidence="5">2.7.1.-</ecNumber>
    </recommendedName>
</protein>
<comment type="function">
    <text evidence="4 5">Removes the 2'-phosphate from RNA via an intermediate in which the phosphate is ADP-ribosylated by NAD followed by a presumed transesterification to release the RNA and generate ADP-ribose 1''-2''-cyclic phosphate (APPR&gt;P). May function as an ADP-ribosylase.</text>
</comment>
<dbReference type="Pfam" id="PF01885">
    <property type="entry name" value="PTS_2-RNA"/>
    <property type="match status" value="1"/>
</dbReference>
<proteinExistence type="inferred from homology"/>
<dbReference type="Gene3D" id="3.20.170.30">
    <property type="match status" value="1"/>
</dbReference>
<evidence type="ECO:0000256" key="3">
    <source>
        <dbReference type="ARBA" id="ARBA00023027"/>
    </source>
</evidence>
<dbReference type="HAMAP" id="MF_00299">
    <property type="entry name" value="KptA"/>
    <property type="match status" value="1"/>
</dbReference>
<comment type="caution">
    <text evidence="6">The sequence shown here is derived from an EMBL/GenBank/DDBJ whole genome shotgun (WGS) entry which is preliminary data.</text>
</comment>
<dbReference type="PANTHER" id="PTHR12684:SF2">
    <property type="entry name" value="TRNA 2'-PHOSPHOTRANSFERASE 1"/>
    <property type="match status" value="1"/>
</dbReference>
<dbReference type="EC" id="2.7.1.-" evidence="5"/>
<dbReference type="InterPro" id="IPR042080">
    <property type="entry name" value="RNA_2'-PTrans_N"/>
</dbReference>
<dbReference type="InterPro" id="IPR042081">
    <property type="entry name" value="RNA_2'-PTrans_C"/>
</dbReference>
<evidence type="ECO:0000256" key="1">
    <source>
        <dbReference type="ARBA" id="ARBA00009836"/>
    </source>
</evidence>
<comment type="similarity">
    <text evidence="1 5">Belongs to the KptA/TPT1 family.</text>
</comment>
<evidence type="ECO:0000256" key="2">
    <source>
        <dbReference type="ARBA" id="ARBA00022679"/>
    </source>
</evidence>
<evidence type="ECO:0000256" key="4">
    <source>
        <dbReference type="ARBA" id="ARBA00025212"/>
    </source>
</evidence>
<reference evidence="7" key="1">
    <citation type="journal article" date="2019" name="Int. J. Syst. Evol. Microbiol.">
        <title>The Global Catalogue of Microorganisms (GCM) 10K type strain sequencing project: providing services to taxonomists for standard genome sequencing and annotation.</title>
        <authorList>
            <consortium name="The Broad Institute Genomics Platform"/>
            <consortium name="The Broad Institute Genome Sequencing Center for Infectious Disease"/>
            <person name="Wu L."/>
            <person name="Ma J."/>
        </authorList>
    </citation>
    <scope>NUCLEOTIDE SEQUENCE [LARGE SCALE GENOMIC DNA]</scope>
    <source>
        <strain evidence="7">KCTC 22558</strain>
    </source>
</reference>
<keyword evidence="2 5" id="KW-0808">Transferase</keyword>
<name>A0ABQ3C692_9GAMM</name>
<dbReference type="InterPro" id="IPR002745">
    <property type="entry name" value="Ptrans_KptA/Tpt1"/>
</dbReference>
<keyword evidence="3 5" id="KW-0520">NAD</keyword>
<accession>A0ABQ3C692</accession>
<organism evidence="6 7">
    <name type="scientific">Cognatilysobacter xinjiangensis</name>
    <dbReference type="NCBI Taxonomy" id="546892"/>
    <lineage>
        <taxon>Bacteria</taxon>
        <taxon>Pseudomonadati</taxon>
        <taxon>Pseudomonadota</taxon>
        <taxon>Gammaproteobacteria</taxon>
        <taxon>Lysobacterales</taxon>
        <taxon>Lysobacteraceae</taxon>
        <taxon>Cognatilysobacter</taxon>
    </lineage>
</organism>
<dbReference type="PANTHER" id="PTHR12684">
    <property type="entry name" value="PUTATIVE PHOSPHOTRANSFERASE"/>
    <property type="match status" value="1"/>
</dbReference>
<evidence type="ECO:0000313" key="7">
    <source>
        <dbReference type="Proteomes" id="UP000643403"/>
    </source>
</evidence>
<gene>
    <name evidence="5 6" type="primary">kptA</name>
    <name evidence="6" type="ORF">GCM10008101_24980</name>
</gene>
<dbReference type="EMBL" id="BMXY01000004">
    <property type="protein sequence ID" value="GGZ69767.1"/>
    <property type="molecule type" value="Genomic_DNA"/>
</dbReference>
<dbReference type="SUPFAM" id="SSF56399">
    <property type="entry name" value="ADP-ribosylation"/>
    <property type="match status" value="1"/>
</dbReference>
<dbReference type="Gene3D" id="1.10.10.970">
    <property type="entry name" value="RNA 2'-phosphotransferase, Tpt1/KptA family, N-terminal domain"/>
    <property type="match status" value="1"/>
</dbReference>
<dbReference type="NCBIfam" id="NF002014">
    <property type="entry name" value="PRK00819.1-4"/>
    <property type="match status" value="1"/>
</dbReference>